<gene>
    <name evidence="2" type="ORF">V565_002270</name>
</gene>
<sequence>MSQSNQHLRAPAYAASLSSDFSTSDALSSTVPEYSRSASPDERVLGGHVMPTFSALNDQDLPSHFEYSTSHLTLNLGERTWYCPLPCYGYAGTIKGTVKMHQIDTVSKVEVSLVGEVLTTISEAAVPSQGASKRFLKQKTTIWDSNSAGGRNNSSLPFTIMFPNGSTSSDPGLPPSFRLGTGEISARIQYRLQVDLFRKGLRRHKRLEAEVLYLPKSFATALRARPMHIDNKAGDSDGWARHMLSPIHLPGQSNTPRAEVPWEMIVELFLPSRLILTANSIVPYTMRIHSVSSGISQTVNTPASLALVEVQIQLVKSTIVFVHGLKKRKDVILASGAMSSDFQGTNTDEGDPSSSSTALEGVRVINGSLEVGGRTGSELSWELQDFVEIKYCLIAVAKPPPNIRALEGVFPTFRTTIDVEMKTHTQTGEHNADDVDTDPSVGLFRNG</sequence>
<dbReference type="AlphaFoldDB" id="A0A074SFN4"/>
<evidence type="ECO:0000256" key="1">
    <source>
        <dbReference type="SAM" id="MobiDB-lite"/>
    </source>
</evidence>
<dbReference type="STRING" id="1423351.A0A074SFN4"/>
<reference evidence="2 3" key="1">
    <citation type="submission" date="2013-12" db="EMBL/GenBank/DDBJ databases">
        <authorList>
            <person name="Cubeta M."/>
            <person name="Pakala S."/>
            <person name="Fedorova N."/>
            <person name="Thomas E."/>
            <person name="Dean R."/>
            <person name="Jabaji S."/>
            <person name="Neate S."/>
            <person name="Toda T."/>
            <person name="Tavantzis S."/>
            <person name="Vilgalys R."/>
            <person name="Bharathan N."/>
            <person name="Pakala S."/>
            <person name="Losada L.S."/>
            <person name="Zafar N."/>
            <person name="Nierman W."/>
        </authorList>
    </citation>
    <scope>NUCLEOTIDE SEQUENCE [LARGE SCALE GENOMIC DNA]</scope>
    <source>
        <strain evidence="2 3">123E</strain>
    </source>
</reference>
<dbReference type="OrthoDB" id="2586076at2759"/>
<evidence type="ECO:0000313" key="3">
    <source>
        <dbReference type="Proteomes" id="UP000027456"/>
    </source>
</evidence>
<name>A0A074SFN4_9AGAM</name>
<evidence type="ECO:0008006" key="4">
    <source>
        <dbReference type="Google" id="ProtNLM"/>
    </source>
</evidence>
<comment type="caution">
    <text evidence="2">The sequence shown here is derived from an EMBL/GenBank/DDBJ whole genome shotgun (WGS) entry which is preliminary data.</text>
</comment>
<feature type="region of interest" description="Disordered" evidence="1">
    <location>
        <begin position="426"/>
        <end position="447"/>
    </location>
</feature>
<evidence type="ECO:0000313" key="2">
    <source>
        <dbReference type="EMBL" id="KEP55613.1"/>
    </source>
</evidence>
<keyword evidence="3" id="KW-1185">Reference proteome</keyword>
<dbReference type="HOGENOM" id="CLU_592034_0_0_1"/>
<dbReference type="InterPro" id="IPR014752">
    <property type="entry name" value="Arrestin-like_C"/>
</dbReference>
<accession>A0A074SFN4</accession>
<organism evidence="2 3">
    <name type="scientific">Rhizoctonia solani 123E</name>
    <dbReference type="NCBI Taxonomy" id="1423351"/>
    <lineage>
        <taxon>Eukaryota</taxon>
        <taxon>Fungi</taxon>
        <taxon>Dikarya</taxon>
        <taxon>Basidiomycota</taxon>
        <taxon>Agaricomycotina</taxon>
        <taxon>Agaricomycetes</taxon>
        <taxon>Cantharellales</taxon>
        <taxon>Ceratobasidiaceae</taxon>
        <taxon>Rhizoctonia</taxon>
    </lineage>
</organism>
<dbReference type="EMBL" id="AZST01000003">
    <property type="protein sequence ID" value="KEP55613.1"/>
    <property type="molecule type" value="Genomic_DNA"/>
</dbReference>
<proteinExistence type="predicted"/>
<protein>
    <recommendedName>
        <fullName evidence="4">Asp domain protein</fullName>
    </recommendedName>
</protein>
<dbReference type="Proteomes" id="UP000027456">
    <property type="component" value="Unassembled WGS sequence"/>
</dbReference>
<dbReference type="Gene3D" id="2.60.40.640">
    <property type="match status" value="1"/>
</dbReference>